<dbReference type="Pfam" id="PF09907">
    <property type="entry name" value="HigB_toxin"/>
    <property type="match status" value="1"/>
</dbReference>
<protein>
    <submittedName>
        <fullName evidence="1">Type II toxin-antitoxin system HigB family toxin</fullName>
    </submittedName>
</protein>
<comment type="caution">
    <text evidence="1">The sequence shown here is derived from an EMBL/GenBank/DDBJ whole genome shotgun (WGS) entry which is preliminary data.</text>
</comment>
<name>A0A8J6XEH2_9CYAN</name>
<gene>
    <name evidence="1" type="ORF">ICL16_09050</name>
</gene>
<accession>A0A8J6XEH2</accession>
<dbReference type="AlphaFoldDB" id="A0A8J6XEH2"/>
<evidence type="ECO:0000313" key="1">
    <source>
        <dbReference type="EMBL" id="MBD2772223.1"/>
    </source>
</evidence>
<dbReference type="GO" id="GO:0110001">
    <property type="term" value="C:toxin-antitoxin complex"/>
    <property type="evidence" value="ECO:0007669"/>
    <property type="project" value="InterPro"/>
</dbReference>
<dbReference type="InterPro" id="IPR018669">
    <property type="entry name" value="Toxin_HigB"/>
</dbReference>
<reference evidence="1" key="1">
    <citation type="submission" date="2020-09" db="EMBL/GenBank/DDBJ databases">
        <title>Iningainema tapete sp. nov. (Scytonemataceae, Cyanobacteria) from greenhouses in central Florida (USA) produces two types of nodularin with biosynthetic potential for microcystin-LR and anabaenopeptins.</title>
        <authorList>
            <person name="Berthold D.E."/>
            <person name="Lefler F.W."/>
            <person name="Huang I.-S."/>
            <person name="Abdulla H."/>
            <person name="Zimba P.V."/>
            <person name="Laughinghouse H.D. IV."/>
        </authorList>
    </citation>
    <scope>NUCLEOTIDE SEQUENCE</scope>
    <source>
        <strain evidence="1">BLCCT55</strain>
    </source>
</reference>
<evidence type="ECO:0000313" key="2">
    <source>
        <dbReference type="Proteomes" id="UP000629098"/>
    </source>
</evidence>
<dbReference type="GO" id="GO:0003723">
    <property type="term" value="F:RNA binding"/>
    <property type="evidence" value="ECO:0007669"/>
    <property type="project" value="InterPro"/>
</dbReference>
<dbReference type="EMBL" id="JACXAE010000036">
    <property type="protein sequence ID" value="MBD2772223.1"/>
    <property type="molecule type" value="Genomic_DNA"/>
</dbReference>
<dbReference type="RefSeq" id="WP_190826527.1">
    <property type="nucleotide sequence ID" value="NZ_CAWPPI010000036.1"/>
</dbReference>
<proteinExistence type="predicted"/>
<organism evidence="1 2">
    <name type="scientific">Iningainema tapete BLCC-T55</name>
    <dbReference type="NCBI Taxonomy" id="2748662"/>
    <lineage>
        <taxon>Bacteria</taxon>
        <taxon>Bacillati</taxon>
        <taxon>Cyanobacteriota</taxon>
        <taxon>Cyanophyceae</taxon>
        <taxon>Nostocales</taxon>
        <taxon>Scytonemataceae</taxon>
        <taxon>Iningainema tapete</taxon>
    </lineage>
</organism>
<dbReference type="Proteomes" id="UP000629098">
    <property type="component" value="Unassembled WGS sequence"/>
</dbReference>
<keyword evidence="2" id="KW-1185">Reference proteome</keyword>
<dbReference type="GO" id="GO:0004519">
    <property type="term" value="F:endonuclease activity"/>
    <property type="evidence" value="ECO:0007669"/>
    <property type="project" value="InterPro"/>
</dbReference>
<sequence length="102" mass="12207">MHIISQTTLTKAWTKHPDEKPSLVVWSKLVKAQVWNSFTDLKGSIPFTPDRVGNFVVFDIGGNKYRLITYIDYEYNKVFIRNFLTHAEYDKENWKKDEWYED</sequence>